<dbReference type="Proteomes" id="UP000002668">
    <property type="component" value="Genome"/>
</dbReference>
<reference evidence="2" key="1">
    <citation type="journal article" date="2011" name="Nat. Commun.">
        <title>Effector diversification within compartments of the Leptosphaeria maculans genome affected by Repeat-Induced Point mutations.</title>
        <authorList>
            <person name="Rouxel T."/>
            <person name="Grandaubert J."/>
            <person name="Hane J.K."/>
            <person name="Hoede C."/>
            <person name="van de Wouw A.P."/>
            <person name="Couloux A."/>
            <person name="Dominguez V."/>
            <person name="Anthouard V."/>
            <person name="Bally P."/>
            <person name="Bourras S."/>
            <person name="Cozijnsen A.J."/>
            <person name="Ciuffetti L.M."/>
            <person name="Degrave A."/>
            <person name="Dilmaghani A."/>
            <person name="Duret L."/>
            <person name="Fudal I."/>
            <person name="Goodwin S.B."/>
            <person name="Gout L."/>
            <person name="Glaser N."/>
            <person name="Linglin J."/>
            <person name="Kema G.H.J."/>
            <person name="Lapalu N."/>
            <person name="Lawrence C.B."/>
            <person name="May K."/>
            <person name="Meyer M."/>
            <person name="Ollivier B."/>
            <person name="Poulain J."/>
            <person name="Schoch C.L."/>
            <person name="Simon A."/>
            <person name="Spatafora J.W."/>
            <person name="Stachowiak A."/>
            <person name="Turgeon B.G."/>
            <person name="Tyler B.M."/>
            <person name="Vincent D."/>
            <person name="Weissenbach J."/>
            <person name="Amselem J."/>
            <person name="Quesneville H."/>
            <person name="Oliver R.P."/>
            <person name="Wincker P."/>
            <person name="Balesdent M.-H."/>
            <person name="Howlett B.J."/>
        </authorList>
    </citation>
    <scope>NUCLEOTIDE SEQUENCE [LARGE SCALE GENOMIC DNA]</scope>
    <source>
        <strain evidence="2">JN3 / isolate v23.1.3 / race Av1-4-5-6-7-8</strain>
    </source>
</reference>
<accession>E4ZYY9</accession>
<evidence type="ECO:0000313" key="2">
    <source>
        <dbReference type="Proteomes" id="UP000002668"/>
    </source>
</evidence>
<dbReference type="AlphaFoldDB" id="E4ZYY9"/>
<proteinExistence type="predicted"/>
<evidence type="ECO:0000313" key="1">
    <source>
        <dbReference type="EMBL" id="CBX96424.1"/>
    </source>
</evidence>
<gene>
    <name evidence="1" type="ORF">LEMA_uP106890.1</name>
</gene>
<protein>
    <submittedName>
        <fullName evidence="1">Predicted protein</fullName>
    </submittedName>
</protein>
<dbReference type="EMBL" id="FP929129">
    <property type="protein sequence ID" value="CBX96424.1"/>
    <property type="molecule type" value="Genomic_DNA"/>
</dbReference>
<sequence>MTSSTAIMNSVSLVESLAGGKGILRHLGCFIASTSDRVLHLPVPAIG</sequence>
<dbReference type="InParanoid" id="E4ZYY9"/>
<organism evidence="2">
    <name type="scientific">Leptosphaeria maculans (strain JN3 / isolate v23.1.3 / race Av1-4-5-6-7-8)</name>
    <name type="common">Blackleg fungus</name>
    <name type="synonym">Phoma lingam</name>
    <dbReference type="NCBI Taxonomy" id="985895"/>
    <lineage>
        <taxon>Eukaryota</taxon>
        <taxon>Fungi</taxon>
        <taxon>Dikarya</taxon>
        <taxon>Ascomycota</taxon>
        <taxon>Pezizomycotina</taxon>
        <taxon>Dothideomycetes</taxon>
        <taxon>Pleosporomycetidae</taxon>
        <taxon>Pleosporales</taxon>
        <taxon>Pleosporineae</taxon>
        <taxon>Leptosphaeriaceae</taxon>
        <taxon>Plenodomus</taxon>
        <taxon>Plenodomus lingam/Leptosphaeria maculans species complex</taxon>
    </lineage>
</organism>
<dbReference type="HOGENOM" id="CLU_3175526_0_0_1"/>
<dbReference type="VEuPathDB" id="FungiDB:LEMA_uP106890.1"/>
<name>E4ZYY9_LEPMJ</name>
<keyword evidence="2" id="KW-1185">Reference proteome</keyword>